<accession>Q01RG8</accession>
<protein>
    <submittedName>
        <fullName evidence="2">Uncharacterized protein</fullName>
    </submittedName>
</protein>
<dbReference type="STRING" id="234267.Acid_6835"/>
<name>Q01RG8_SOLUE</name>
<dbReference type="HOGENOM" id="CLU_2208327_0_0_0"/>
<proteinExistence type="predicted"/>
<gene>
    <name evidence="2" type="ordered locus">Acid_6835</name>
</gene>
<evidence type="ECO:0000256" key="1">
    <source>
        <dbReference type="SAM" id="MobiDB-lite"/>
    </source>
</evidence>
<organism evidence="2">
    <name type="scientific">Solibacter usitatus (strain Ellin6076)</name>
    <dbReference type="NCBI Taxonomy" id="234267"/>
    <lineage>
        <taxon>Bacteria</taxon>
        <taxon>Pseudomonadati</taxon>
        <taxon>Acidobacteriota</taxon>
        <taxon>Terriglobia</taxon>
        <taxon>Bryobacterales</taxon>
        <taxon>Solibacteraceae</taxon>
        <taxon>Candidatus Solibacter</taxon>
    </lineage>
</organism>
<dbReference type="KEGG" id="sus:Acid_6835"/>
<evidence type="ECO:0000313" key="2">
    <source>
        <dbReference type="EMBL" id="ABJ87752.1"/>
    </source>
</evidence>
<dbReference type="InParanoid" id="Q01RG8"/>
<dbReference type="AlphaFoldDB" id="Q01RG8"/>
<dbReference type="EMBL" id="CP000473">
    <property type="protein sequence ID" value="ABJ87752.1"/>
    <property type="molecule type" value="Genomic_DNA"/>
</dbReference>
<reference evidence="2" key="1">
    <citation type="submission" date="2006-10" db="EMBL/GenBank/DDBJ databases">
        <title>Complete sequence of Solibacter usitatus Ellin6076.</title>
        <authorList>
            <consortium name="US DOE Joint Genome Institute"/>
            <person name="Copeland A."/>
            <person name="Lucas S."/>
            <person name="Lapidus A."/>
            <person name="Barry K."/>
            <person name="Detter J.C."/>
            <person name="Glavina del Rio T."/>
            <person name="Hammon N."/>
            <person name="Israni S."/>
            <person name="Dalin E."/>
            <person name="Tice H."/>
            <person name="Pitluck S."/>
            <person name="Thompson L.S."/>
            <person name="Brettin T."/>
            <person name="Bruce D."/>
            <person name="Han C."/>
            <person name="Tapia R."/>
            <person name="Gilna P."/>
            <person name="Schmutz J."/>
            <person name="Larimer F."/>
            <person name="Land M."/>
            <person name="Hauser L."/>
            <person name="Kyrpides N."/>
            <person name="Mikhailova N."/>
            <person name="Janssen P.H."/>
            <person name="Kuske C.R."/>
            <person name="Richardson P."/>
        </authorList>
    </citation>
    <scope>NUCLEOTIDE SEQUENCE</scope>
    <source>
        <strain evidence="2">Ellin6076</strain>
    </source>
</reference>
<feature type="compositionally biased region" description="Basic residues" evidence="1">
    <location>
        <begin position="28"/>
        <end position="38"/>
    </location>
</feature>
<sequence>MILLTELEGHGRPQTRPPNNWCSPLCKPKLRGSQSRRRSGNDAPIFAKMFKPAGENSQNGNNGHGPHEVAATINCQKPVETAVAVSEAKSEVLTQGEVVKIAVRRAS</sequence>
<feature type="region of interest" description="Disordered" evidence="1">
    <location>
        <begin position="1"/>
        <end position="43"/>
    </location>
</feature>